<dbReference type="EMBL" id="JBIASD010000018">
    <property type="protein sequence ID" value="MFF3669055.1"/>
    <property type="molecule type" value="Genomic_DNA"/>
</dbReference>
<sequence>MKQEGKITAEMQRCIDKCMEVHSSCEQTMTHCLQRGGKHADMAMMGALMDCSDMTRICGDMMMRQSPMAMEMASLCARAADKCAEMAMSMSDGDPMMQKCANACHEFVQMARKMSPARA</sequence>
<protein>
    <submittedName>
        <fullName evidence="1">Four-helix bundle copper-binding protein</fullName>
    </submittedName>
</protein>
<accession>A0ABW6SVN5</accession>
<organism evidence="1 2">
    <name type="scientific">Microtetraspora malaysiensis</name>
    <dbReference type="NCBI Taxonomy" id="161358"/>
    <lineage>
        <taxon>Bacteria</taxon>
        <taxon>Bacillati</taxon>
        <taxon>Actinomycetota</taxon>
        <taxon>Actinomycetes</taxon>
        <taxon>Streptosporangiales</taxon>
        <taxon>Streptosporangiaceae</taxon>
        <taxon>Microtetraspora</taxon>
    </lineage>
</organism>
<name>A0ABW6SVN5_9ACTN</name>
<evidence type="ECO:0000313" key="2">
    <source>
        <dbReference type="Proteomes" id="UP001602013"/>
    </source>
</evidence>
<dbReference type="PANTHER" id="PTHR37310:SF1">
    <property type="entry name" value="CYTOPLASMIC PROTEIN"/>
    <property type="match status" value="1"/>
</dbReference>
<gene>
    <name evidence="1" type="ORF">ACFYXI_26055</name>
</gene>
<dbReference type="CDD" id="cd08026">
    <property type="entry name" value="DUF326"/>
    <property type="match status" value="1"/>
</dbReference>
<dbReference type="Gene3D" id="1.20.1270.360">
    <property type="match status" value="1"/>
</dbReference>
<comment type="caution">
    <text evidence="1">The sequence shown here is derived from an EMBL/GenBank/DDBJ whole genome shotgun (WGS) entry which is preliminary data.</text>
</comment>
<proteinExistence type="predicted"/>
<dbReference type="InterPro" id="IPR005560">
    <property type="entry name" value="Csp_YhjQ"/>
</dbReference>
<dbReference type="Pfam" id="PF03860">
    <property type="entry name" value="Csp"/>
    <property type="match status" value="1"/>
</dbReference>
<evidence type="ECO:0000313" key="1">
    <source>
        <dbReference type="EMBL" id="MFF3669055.1"/>
    </source>
</evidence>
<dbReference type="InterPro" id="IPR044543">
    <property type="entry name" value="YHJQ-like"/>
</dbReference>
<keyword evidence="2" id="KW-1185">Reference proteome</keyword>
<dbReference type="RefSeq" id="WP_387414902.1">
    <property type="nucleotide sequence ID" value="NZ_CP191998.1"/>
</dbReference>
<dbReference type="PANTHER" id="PTHR37310">
    <property type="entry name" value="CYTOPLASMIC PROTEIN-RELATED"/>
    <property type="match status" value="1"/>
</dbReference>
<reference evidence="1 2" key="1">
    <citation type="submission" date="2024-10" db="EMBL/GenBank/DDBJ databases">
        <title>The Natural Products Discovery Center: Release of the First 8490 Sequenced Strains for Exploring Actinobacteria Biosynthetic Diversity.</title>
        <authorList>
            <person name="Kalkreuter E."/>
            <person name="Kautsar S.A."/>
            <person name="Yang D."/>
            <person name="Bader C.D."/>
            <person name="Teijaro C.N."/>
            <person name="Fluegel L."/>
            <person name="Davis C.M."/>
            <person name="Simpson J.R."/>
            <person name="Lauterbach L."/>
            <person name="Steele A.D."/>
            <person name="Gui C."/>
            <person name="Meng S."/>
            <person name="Li G."/>
            <person name="Viehrig K."/>
            <person name="Ye F."/>
            <person name="Su P."/>
            <person name="Kiefer A.F."/>
            <person name="Nichols A."/>
            <person name="Cepeda A.J."/>
            <person name="Yan W."/>
            <person name="Fan B."/>
            <person name="Jiang Y."/>
            <person name="Adhikari A."/>
            <person name="Zheng C.-J."/>
            <person name="Schuster L."/>
            <person name="Cowan T.M."/>
            <person name="Smanski M.J."/>
            <person name="Chevrette M.G."/>
            <person name="De Carvalho L.P.S."/>
            <person name="Shen B."/>
        </authorList>
    </citation>
    <scope>NUCLEOTIDE SEQUENCE [LARGE SCALE GENOMIC DNA]</scope>
    <source>
        <strain evidence="1 2">NPDC002173</strain>
    </source>
</reference>
<dbReference type="Proteomes" id="UP001602013">
    <property type="component" value="Unassembled WGS sequence"/>
</dbReference>